<gene>
    <name evidence="1" type="ORF">ABB05_06380</name>
</gene>
<dbReference type="PATRIC" id="fig|217031.6.peg.1381"/>
<organism evidence="1 2">
    <name type="scientific">Lederbergia galactosidilytica</name>
    <dbReference type="NCBI Taxonomy" id="217031"/>
    <lineage>
        <taxon>Bacteria</taxon>
        <taxon>Bacillati</taxon>
        <taxon>Bacillota</taxon>
        <taxon>Bacilli</taxon>
        <taxon>Bacillales</taxon>
        <taxon>Bacillaceae</taxon>
        <taxon>Lederbergia</taxon>
    </lineage>
</organism>
<sequence length="61" mass="6755">MNAFIYPDGDLYVEELYTYTFDGAFNGTTRIIGDDDFSGVEFFEGYEVAAHAEIGKIGSNT</sequence>
<evidence type="ECO:0000313" key="1">
    <source>
        <dbReference type="EMBL" id="OAK74032.1"/>
    </source>
</evidence>
<keyword evidence="2" id="KW-1185">Reference proteome</keyword>
<proteinExistence type="predicted"/>
<evidence type="ECO:0000313" key="2">
    <source>
        <dbReference type="Proteomes" id="UP000077881"/>
    </source>
</evidence>
<accession>A0A178A1N9</accession>
<reference evidence="1 2" key="1">
    <citation type="submission" date="2015-05" db="EMBL/GenBank/DDBJ databases">
        <title>Comparison of genome.</title>
        <authorList>
            <person name="Zheng Z."/>
            <person name="Sun M."/>
        </authorList>
    </citation>
    <scope>NUCLEOTIDE SEQUENCE [LARGE SCALE GENOMIC DNA]</scope>
    <source>
        <strain evidence="1 2">G25-74</strain>
    </source>
</reference>
<dbReference type="Proteomes" id="UP000077881">
    <property type="component" value="Unassembled WGS sequence"/>
</dbReference>
<protein>
    <submittedName>
        <fullName evidence="1">Uncharacterized protein</fullName>
    </submittedName>
</protein>
<name>A0A178A1N9_9BACI</name>
<dbReference type="AlphaFoldDB" id="A0A178A1N9"/>
<dbReference type="STRING" id="217031.ABB05_06380"/>
<dbReference type="OrthoDB" id="5507254at2"/>
<comment type="caution">
    <text evidence="1">The sequence shown here is derived from an EMBL/GenBank/DDBJ whole genome shotgun (WGS) entry which is preliminary data.</text>
</comment>
<dbReference type="EMBL" id="LDJR01000028">
    <property type="protein sequence ID" value="OAK74032.1"/>
    <property type="molecule type" value="Genomic_DNA"/>
</dbReference>